<evidence type="ECO:0000313" key="2">
    <source>
        <dbReference type="EMBL" id="KIL44362.1"/>
    </source>
</evidence>
<sequence length="176" mass="20186">MGAIYQWISQLLVLIVLMALSDLLLPANSWRPFVRLVLGSLLLLLLLEPLIYFVRQNDELLTVSFPLMEEEIQMQQEEGELIISDMNNKHQSYIWKEVADQLTRQAKPIVQENFGVELSTVTVWPHNSTIETFTGEIEVVLHVTPITEVDNHQLIKLLAGEWGVPDDSIRLVLKEE</sequence>
<keyword evidence="1" id="KW-0472">Membrane</keyword>
<accession>A0A0C2V5U4</accession>
<dbReference type="RefSeq" id="WP_041090236.1">
    <property type="nucleotide sequence ID" value="NZ_JXRP01000019.1"/>
</dbReference>
<proteinExistence type="predicted"/>
<protein>
    <recommendedName>
        <fullName evidence="4">Stage III sporulation protein AF</fullName>
    </recommendedName>
</protein>
<gene>
    <name evidence="2" type="ORF">KP78_33260</name>
</gene>
<dbReference type="EMBL" id="JXRP01000019">
    <property type="protein sequence ID" value="KIL44362.1"/>
    <property type="molecule type" value="Genomic_DNA"/>
</dbReference>
<dbReference type="STRING" id="889306.KP78_33260"/>
<dbReference type="Pfam" id="PF09581">
    <property type="entry name" value="Spore_III_AF"/>
    <property type="match status" value="1"/>
</dbReference>
<dbReference type="OrthoDB" id="2452312at2"/>
<organism evidence="2 3">
    <name type="scientific">Jeotgalibacillus soli</name>
    <dbReference type="NCBI Taxonomy" id="889306"/>
    <lineage>
        <taxon>Bacteria</taxon>
        <taxon>Bacillati</taxon>
        <taxon>Bacillota</taxon>
        <taxon>Bacilli</taxon>
        <taxon>Bacillales</taxon>
        <taxon>Caryophanaceae</taxon>
        <taxon>Jeotgalibacillus</taxon>
    </lineage>
</organism>
<name>A0A0C2V5U4_9BACL</name>
<dbReference type="Proteomes" id="UP000031938">
    <property type="component" value="Unassembled WGS sequence"/>
</dbReference>
<evidence type="ECO:0000313" key="3">
    <source>
        <dbReference type="Proteomes" id="UP000031938"/>
    </source>
</evidence>
<keyword evidence="1" id="KW-0812">Transmembrane</keyword>
<keyword evidence="3" id="KW-1185">Reference proteome</keyword>
<dbReference type="InterPro" id="IPR014245">
    <property type="entry name" value="Spore_III_AF"/>
</dbReference>
<feature type="transmembrane region" description="Helical" evidence="1">
    <location>
        <begin position="7"/>
        <end position="27"/>
    </location>
</feature>
<comment type="caution">
    <text evidence="2">The sequence shown here is derived from an EMBL/GenBank/DDBJ whole genome shotgun (WGS) entry which is preliminary data.</text>
</comment>
<evidence type="ECO:0008006" key="4">
    <source>
        <dbReference type="Google" id="ProtNLM"/>
    </source>
</evidence>
<keyword evidence="1" id="KW-1133">Transmembrane helix</keyword>
<feature type="transmembrane region" description="Helical" evidence="1">
    <location>
        <begin position="33"/>
        <end position="54"/>
    </location>
</feature>
<dbReference type="PATRIC" id="fig|889306.3.peg.3342"/>
<reference evidence="2 3" key="1">
    <citation type="submission" date="2015-01" db="EMBL/GenBank/DDBJ databases">
        <title>Genome sequencing of Jeotgalibacillus soli.</title>
        <authorList>
            <person name="Goh K.M."/>
            <person name="Chan K.-G."/>
            <person name="Yaakop A.S."/>
            <person name="Ee R."/>
            <person name="Gan H.M."/>
            <person name="Chan C.S."/>
        </authorList>
    </citation>
    <scope>NUCLEOTIDE SEQUENCE [LARGE SCALE GENOMIC DNA]</scope>
    <source>
        <strain evidence="2 3">P9</strain>
    </source>
</reference>
<dbReference type="AlphaFoldDB" id="A0A0C2V5U4"/>
<evidence type="ECO:0000256" key="1">
    <source>
        <dbReference type="SAM" id="Phobius"/>
    </source>
</evidence>